<dbReference type="AlphaFoldDB" id="A0A382ZU32"/>
<dbReference type="EMBL" id="UINC01186528">
    <property type="protein sequence ID" value="SVD98789.1"/>
    <property type="molecule type" value="Genomic_DNA"/>
</dbReference>
<evidence type="ECO:0000313" key="1">
    <source>
        <dbReference type="EMBL" id="SVD98789.1"/>
    </source>
</evidence>
<proteinExistence type="predicted"/>
<reference evidence="1" key="1">
    <citation type="submission" date="2018-05" db="EMBL/GenBank/DDBJ databases">
        <authorList>
            <person name="Lanie J.A."/>
            <person name="Ng W.-L."/>
            <person name="Kazmierczak K.M."/>
            <person name="Andrzejewski T.M."/>
            <person name="Davidsen T.M."/>
            <person name="Wayne K.J."/>
            <person name="Tettelin H."/>
            <person name="Glass J.I."/>
            <person name="Rusch D."/>
            <person name="Podicherti R."/>
            <person name="Tsui H.-C.T."/>
            <person name="Winkler M.E."/>
        </authorList>
    </citation>
    <scope>NUCLEOTIDE SEQUENCE</scope>
</reference>
<accession>A0A382ZU32</accession>
<protein>
    <submittedName>
        <fullName evidence="1">Uncharacterized protein</fullName>
    </submittedName>
</protein>
<gene>
    <name evidence="1" type="ORF">METZ01_LOCUS451643</name>
</gene>
<sequence length="128" mass="14452">MPTITPDEVVWSNDGHTIMLHINKENLEVLEVSCPHDPEFRNDIDPDAVDTDGDGYVKPCMEGSRVGCVVKYFVNLYGLECNIGSCAPEPVLEISWCLQGSVDDIDLAQLWFVPIKDEVFYAWMTQRT</sequence>
<name>A0A382ZU32_9ZZZZ</name>
<organism evidence="1">
    <name type="scientific">marine metagenome</name>
    <dbReference type="NCBI Taxonomy" id="408172"/>
    <lineage>
        <taxon>unclassified sequences</taxon>
        <taxon>metagenomes</taxon>
        <taxon>ecological metagenomes</taxon>
    </lineage>
</organism>